<accession>A0A328VJ96</accession>
<sequence>MEERRFEKRPRSLILAPVFVRVDERCRVPSPLSRPSWQELVVGWLRYQATQLRWDIERSLARLFHRSWIDLRREQGERRGGESNR</sequence>
<name>A0A328VJ96_9CHLR</name>
<organism evidence="1 2">
    <name type="scientific">Thermogemmatispora tikiterensis</name>
    <dbReference type="NCBI Taxonomy" id="1825093"/>
    <lineage>
        <taxon>Bacteria</taxon>
        <taxon>Bacillati</taxon>
        <taxon>Chloroflexota</taxon>
        <taxon>Ktedonobacteria</taxon>
        <taxon>Thermogemmatisporales</taxon>
        <taxon>Thermogemmatisporaceae</taxon>
        <taxon>Thermogemmatispora</taxon>
    </lineage>
</organism>
<proteinExistence type="predicted"/>
<dbReference type="RefSeq" id="WP_112430960.1">
    <property type="nucleotide sequence ID" value="NZ_MCIF01000002.1"/>
</dbReference>
<dbReference type="AlphaFoldDB" id="A0A328VJ96"/>
<reference evidence="1 2" key="1">
    <citation type="submission" date="2016-08" db="EMBL/GenBank/DDBJ databases">
        <title>Analysis of Carbohydrate Active Enzymes in Thermogemmatispora T81 Reveals Carbohydrate Degradation Ability.</title>
        <authorList>
            <person name="Tomazini A."/>
            <person name="Lal S."/>
            <person name="Stott M."/>
            <person name="Henrissat B."/>
            <person name="Polikarpov I."/>
            <person name="Sparling R."/>
            <person name="Levin D.B."/>
        </authorList>
    </citation>
    <scope>NUCLEOTIDE SEQUENCE [LARGE SCALE GENOMIC DNA]</scope>
    <source>
        <strain evidence="1 2">T81</strain>
    </source>
</reference>
<dbReference type="EMBL" id="MCIF01000002">
    <property type="protein sequence ID" value="RAQ96961.1"/>
    <property type="molecule type" value="Genomic_DNA"/>
</dbReference>
<keyword evidence="2" id="KW-1185">Reference proteome</keyword>
<gene>
    <name evidence="1" type="ORF">A4R35_15595</name>
</gene>
<protein>
    <submittedName>
        <fullName evidence="1">Uncharacterized protein</fullName>
    </submittedName>
</protein>
<dbReference type="Proteomes" id="UP000248706">
    <property type="component" value="Unassembled WGS sequence"/>
</dbReference>
<comment type="caution">
    <text evidence="1">The sequence shown here is derived from an EMBL/GenBank/DDBJ whole genome shotgun (WGS) entry which is preliminary data.</text>
</comment>
<dbReference type="OrthoDB" id="166799at2"/>
<evidence type="ECO:0000313" key="2">
    <source>
        <dbReference type="Proteomes" id="UP000248706"/>
    </source>
</evidence>
<evidence type="ECO:0000313" key="1">
    <source>
        <dbReference type="EMBL" id="RAQ96961.1"/>
    </source>
</evidence>